<gene>
    <name evidence="3" type="ORF">GCM10023090_14670</name>
</gene>
<dbReference type="Proteomes" id="UP001501788">
    <property type="component" value="Unassembled WGS sequence"/>
</dbReference>
<feature type="transmembrane region" description="Helical" evidence="1">
    <location>
        <begin position="257"/>
        <end position="277"/>
    </location>
</feature>
<feature type="transmembrane region" description="Helical" evidence="1">
    <location>
        <begin position="191"/>
        <end position="213"/>
    </location>
</feature>
<dbReference type="InterPro" id="IPR043128">
    <property type="entry name" value="Rev_trsase/Diguanyl_cyclase"/>
</dbReference>
<proteinExistence type="predicted"/>
<keyword evidence="1" id="KW-0472">Membrane</keyword>
<organism evidence="3 4">
    <name type="scientific">Acidovorax lacteus</name>
    <dbReference type="NCBI Taxonomy" id="1924988"/>
    <lineage>
        <taxon>Bacteria</taxon>
        <taxon>Pseudomonadati</taxon>
        <taxon>Pseudomonadota</taxon>
        <taxon>Betaproteobacteria</taxon>
        <taxon>Burkholderiales</taxon>
        <taxon>Comamonadaceae</taxon>
        <taxon>Acidovorax</taxon>
    </lineage>
</organism>
<dbReference type="SUPFAM" id="SSF55073">
    <property type="entry name" value="Nucleotide cyclase"/>
    <property type="match status" value="1"/>
</dbReference>
<dbReference type="SMART" id="SM00267">
    <property type="entry name" value="GGDEF"/>
    <property type="match status" value="1"/>
</dbReference>
<reference evidence="4" key="1">
    <citation type="journal article" date="2019" name="Int. J. Syst. Evol. Microbiol.">
        <title>The Global Catalogue of Microorganisms (GCM) 10K type strain sequencing project: providing services to taxonomists for standard genome sequencing and annotation.</title>
        <authorList>
            <consortium name="The Broad Institute Genomics Platform"/>
            <consortium name="The Broad Institute Genome Sequencing Center for Infectious Disease"/>
            <person name="Wu L."/>
            <person name="Ma J."/>
        </authorList>
    </citation>
    <scope>NUCLEOTIDE SEQUENCE [LARGE SCALE GENOMIC DNA]</scope>
    <source>
        <strain evidence="4">JCM 31890</strain>
    </source>
</reference>
<feature type="transmembrane region" description="Helical" evidence="1">
    <location>
        <begin position="283"/>
        <end position="302"/>
    </location>
</feature>
<dbReference type="Pfam" id="PF07696">
    <property type="entry name" value="7TMR-DISMED2"/>
    <property type="match status" value="1"/>
</dbReference>
<feature type="transmembrane region" description="Helical" evidence="1">
    <location>
        <begin position="314"/>
        <end position="336"/>
    </location>
</feature>
<dbReference type="NCBIfam" id="TIGR00254">
    <property type="entry name" value="GGDEF"/>
    <property type="match status" value="1"/>
</dbReference>
<sequence>MELRPTAALQDAWTVATVHFDASGTHTAEQLVAERWRFEAPPHRGGSLGVRTDAVWVRVPLQVSEASATHEWVASLDYGSLREVDFYLIRGSAVVQTVLLGYSRAATDHGLNARTPTMLLQLEPGQSHELLLRVRTHGPMILPLQVATLPQYLLRSLREQMLQGVLQGLALGLIAYSLLQWITQRDRMFGYYAMVVVGSAGFLLQFFSVGGQFLWGQQPWIEQRIAPVCGLIALAGSYLFLRHVLAGHDVQSRYARSMHTGALVTIVAAGGTLAGWVNVPMATAFMSLTGMLPSLLSLPRAWRRVREGDPIGTPLLWAWTAYGAGAGVMVALAQGWVPAQFWSLHAFQFGATIDMLLFLRVLGLRAKAVRDEARLAAQERDAMRVLAHTDPLTGLPNRRGLQGPLSAAMLTATSERPLAVYVLDLDGFKPVNDQHGHDVGDELLEAVARRLSERVRYPDLIARVGGDEFLVLARSLHSAQDAQQLGEQLVAAMEAPFLIGPLSLQLGLTVGYALAPQDAQTAQELVKQADAAMYRGKQDGRFCLRRHTAPAPRQSSVPAVE</sequence>
<name>A0ABP8L7E5_9BURK</name>
<feature type="transmembrane region" description="Helical" evidence="1">
    <location>
        <begin position="161"/>
        <end position="179"/>
    </location>
</feature>
<dbReference type="EMBL" id="BAABEX010000008">
    <property type="protein sequence ID" value="GAA4422962.1"/>
    <property type="molecule type" value="Genomic_DNA"/>
</dbReference>
<evidence type="ECO:0000256" key="1">
    <source>
        <dbReference type="SAM" id="Phobius"/>
    </source>
</evidence>
<dbReference type="PANTHER" id="PTHR46663">
    <property type="entry name" value="DIGUANYLATE CYCLASE DGCT-RELATED"/>
    <property type="match status" value="1"/>
</dbReference>
<dbReference type="Pfam" id="PF07695">
    <property type="entry name" value="7TMR-DISM_7TM"/>
    <property type="match status" value="1"/>
</dbReference>
<evidence type="ECO:0000313" key="4">
    <source>
        <dbReference type="Proteomes" id="UP001501788"/>
    </source>
</evidence>
<dbReference type="InterPro" id="IPR000160">
    <property type="entry name" value="GGDEF_dom"/>
</dbReference>
<dbReference type="CDD" id="cd01949">
    <property type="entry name" value="GGDEF"/>
    <property type="match status" value="1"/>
</dbReference>
<dbReference type="PROSITE" id="PS50887">
    <property type="entry name" value="GGDEF"/>
    <property type="match status" value="1"/>
</dbReference>
<dbReference type="InterPro" id="IPR029787">
    <property type="entry name" value="Nucleotide_cyclase"/>
</dbReference>
<feature type="transmembrane region" description="Helical" evidence="1">
    <location>
        <begin position="342"/>
        <end position="362"/>
    </location>
</feature>
<feature type="transmembrane region" description="Helical" evidence="1">
    <location>
        <begin position="225"/>
        <end position="245"/>
    </location>
</feature>
<dbReference type="InterPro" id="IPR052163">
    <property type="entry name" value="DGC-Regulatory_Protein"/>
</dbReference>
<accession>A0ABP8L7E5</accession>
<dbReference type="InterPro" id="IPR011623">
    <property type="entry name" value="7TMR_DISM_rcpt_extracell_dom1"/>
</dbReference>
<dbReference type="Pfam" id="PF00990">
    <property type="entry name" value="GGDEF"/>
    <property type="match status" value="1"/>
</dbReference>
<dbReference type="Gene3D" id="3.30.70.270">
    <property type="match status" value="1"/>
</dbReference>
<keyword evidence="4" id="KW-1185">Reference proteome</keyword>
<evidence type="ECO:0000313" key="3">
    <source>
        <dbReference type="EMBL" id="GAA4422962.1"/>
    </source>
</evidence>
<feature type="domain" description="GGDEF" evidence="2">
    <location>
        <begin position="416"/>
        <end position="549"/>
    </location>
</feature>
<keyword evidence="1" id="KW-0812">Transmembrane</keyword>
<keyword evidence="1" id="KW-1133">Transmembrane helix</keyword>
<dbReference type="InterPro" id="IPR011622">
    <property type="entry name" value="7TMR_DISM_rcpt_extracell_dom2"/>
</dbReference>
<dbReference type="Gene3D" id="2.60.40.2380">
    <property type="match status" value="1"/>
</dbReference>
<evidence type="ECO:0000259" key="2">
    <source>
        <dbReference type="PROSITE" id="PS50887"/>
    </source>
</evidence>
<comment type="caution">
    <text evidence="3">The sequence shown here is derived from an EMBL/GenBank/DDBJ whole genome shotgun (WGS) entry which is preliminary data.</text>
</comment>
<dbReference type="PANTHER" id="PTHR46663:SF2">
    <property type="entry name" value="GGDEF DOMAIN-CONTAINING PROTEIN"/>
    <property type="match status" value="1"/>
</dbReference>
<protein>
    <recommendedName>
        <fullName evidence="2">GGDEF domain-containing protein</fullName>
    </recommendedName>
</protein>